<proteinExistence type="predicted"/>
<sequence>MSVAILALRSTDADVAASLSAQAVLSPLPALDVTADNYVTELVAFSDAADMLEPLWAMLEAEKLTAHDLIYFPRGHPVLIRGIGAWLARRPQEQRPSVFFRIIGDELTDLDTGRYRVRAALYRLACSDLRTRPGQDRVYFLVNSKAKARTVSRVCRRRPFMMQHHFGRTFSGAPDAAPAPPIIYAHLNNRSGALAENLGEIVQRVARAEPSVRFLIKAPAKFADSIARLKRKDASYVEIVSQEQSIEDYFTNLTRSSLVWLAYEAQPYKALTSGTFTEAASLGKPVIVPQATWMAEKIAEGYGVGVTFSDSTVRTVTDALLSAVRGSDQLGAAARAIAPRLSIETGCRRFIEGMIELAGTTPDMEPRYQIGDEIDFGNALDSRCFMRNGWGATEPWGVWTVERRAELELRIHAKPGDRLVLNALAHAFLGKQRDPVRVRVSAAGQQIAEWVFEAGRLNQPRWLTASLPSQTNESSGGILRVTLEIDMPRSPLSERMSADPRTLGLGLSRLSLTAAT</sequence>
<dbReference type="SUPFAM" id="SSF53756">
    <property type="entry name" value="UDP-Glycosyltransferase/glycogen phosphorylase"/>
    <property type="match status" value="1"/>
</dbReference>
<accession>A0A7C9VKT8</accession>
<evidence type="ECO:0000313" key="1">
    <source>
        <dbReference type="EMBL" id="NGX95852.1"/>
    </source>
</evidence>
<keyword evidence="2" id="KW-1185">Reference proteome</keyword>
<reference evidence="1" key="1">
    <citation type="submission" date="2020-02" db="EMBL/GenBank/DDBJ databases">
        <title>Draft genome sequence of Candidatus Afipia apatlaquensis IBT-C3, a potential strain for decolorization of textile dyes.</title>
        <authorList>
            <person name="Sanchez-Reyes A."/>
            <person name="Breton-Deval L."/>
            <person name="Mangelson H."/>
            <person name="Sanchez-Flores A."/>
        </authorList>
    </citation>
    <scope>NUCLEOTIDE SEQUENCE [LARGE SCALE GENOMIC DNA]</scope>
    <source>
        <strain evidence="1">IBT-C3</strain>
    </source>
</reference>
<gene>
    <name evidence="1" type="ORF">G4V63_11660</name>
</gene>
<dbReference type="GO" id="GO:0016740">
    <property type="term" value="F:transferase activity"/>
    <property type="evidence" value="ECO:0007669"/>
    <property type="project" value="UniProtKB-KW"/>
</dbReference>
<name>A0A7C9VKT8_9BRAD</name>
<dbReference type="Gene3D" id="3.40.50.2000">
    <property type="entry name" value="Glycogen Phosphorylase B"/>
    <property type="match status" value="1"/>
</dbReference>
<organism evidence="1 2">
    <name type="scientific">Candidatus Afipia apatlaquensis</name>
    <dbReference type="NCBI Taxonomy" id="2712852"/>
    <lineage>
        <taxon>Bacteria</taxon>
        <taxon>Pseudomonadati</taxon>
        <taxon>Pseudomonadota</taxon>
        <taxon>Alphaproteobacteria</taxon>
        <taxon>Hyphomicrobiales</taxon>
        <taxon>Nitrobacteraceae</taxon>
        <taxon>Afipia</taxon>
    </lineage>
</organism>
<dbReference type="EMBL" id="JAAMRR010000606">
    <property type="protein sequence ID" value="NGX95852.1"/>
    <property type="molecule type" value="Genomic_DNA"/>
</dbReference>
<dbReference type="AlphaFoldDB" id="A0A7C9VKT8"/>
<dbReference type="Proteomes" id="UP000480266">
    <property type="component" value="Unassembled WGS sequence"/>
</dbReference>
<evidence type="ECO:0000313" key="2">
    <source>
        <dbReference type="Proteomes" id="UP000480266"/>
    </source>
</evidence>
<protein>
    <submittedName>
        <fullName evidence="1">Glycosyltransferase</fullName>
    </submittedName>
</protein>
<comment type="caution">
    <text evidence="1">The sequence shown here is derived from an EMBL/GenBank/DDBJ whole genome shotgun (WGS) entry which is preliminary data.</text>
</comment>